<accession>A0A517TYP7</accession>
<gene>
    <name evidence="1" type="ORF">I41_26860</name>
</gene>
<keyword evidence="2" id="KW-1185">Reference proteome</keyword>
<proteinExistence type="predicted"/>
<dbReference type="KEGG" id="llh:I41_26860"/>
<reference evidence="1 2" key="1">
    <citation type="submission" date="2019-02" db="EMBL/GenBank/DDBJ databases">
        <title>Deep-cultivation of Planctomycetes and their phenomic and genomic characterization uncovers novel biology.</title>
        <authorList>
            <person name="Wiegand S."/>
            <person name="Jogler M."/>
            <person name="Boedeker C."/>
            <person name="Pinto D."/>
            <person name="Vollmers J."/>
            <person name="Rivas-Marin E."/>
            <person name="Kohn T."/>
            <person name="Peeters S.H."/>
            <person name="Heuer A."/>
            <person name="Rast P."/>
            <person name="Oberbeckmann S."/>
            <person name="Bunk B."/>
            <person name="Jeske O."/>
            <person name="Meyerdierks A."/>
            <person name="Storesund J.E."/>
            <person name="Kallscheuer N."/>
            <person name="Luecker S."/>
            <person name="Lage O.M."/>
            <person name="Pohl T."/>
            <person name="Merkel B.J."/>
            <person name="Hornburger P."/>
            <person name="Mueller R.-W."/>
            <person name="Bruemmer F."/>
            <person name="Labrenz M."/>
            <person name="Spormann A.M."/>
            <person name="Op den Camp H."/>
            <person name="Overmann J."/>
            <person name="Amann R."/>
            <person name="Jetten M.S.M."/>
            <person name="Mascher T."/>
            <person name="Medema M.H."/>
            <person name="Devos D.P."/>
            <person name="Kaster A.-K."/>
            <person name="Ovreas L."/>
            <person name="Rohde M."/>
            <person name="Galperin M.Y."/>
            <person name="Jogler C."/>
        </authorList>
    </citation>
    <scope>NUCLEOTIDE SEQUENCE [LARGE SCALE GENOMIC DNA]</scope>
    <source>
        <strain evidence="1 2">I41</strain>
    </source>
</reference>
<protein>
    <submittedName>
        <fullName evidence="1">Uncharacterized protein</fullName>
    </submittedName>
</protein>
<dbReference type="EMBL" id="CP036339">
    <property type="protein sequence ID" value="QDT73497.1"/>
    <property type="molecule type" value="Genomic_DNA"/>
</dbReference>
<evidence type="ECO:0000313" key="1">
    <source>
        <dbReference type="EMBL" id="QDT73497.1"/>
    </source>
</evidence>
<name>A0A517TYP7_9BACT</name>
<sequence length="87" mass="9215">MAASNGLDAYDLLIGLTSAGDQSLTRSATRCQPASGYRCKRDAPGAFPLILDPTLGNPQLQIDDFRRPIIGGEAGVAISARIARRFP</sequence>
<organism evidence="1 2">
    <name type="scientific">Lacipirellula limnantheis</name>
    <dbReference type="NCBI Taxonomy" id="2528024"/>
    <lineage>
        <taxon>Bacteria</taxon>
        <taxon>Pseudomonadati</taxon>
        <taxon>Planctomycetota</taxon>
        <taxon>Planctomycetia</taxon>
        <taxon>Pirellulales</taxon>
        <taxon>Lacipirellulaceae</taxon>
        <taxon>Lacipirellula</taxon>
    </lineage>
</organism>
<dbReference type="Proteomes" id="UP000317909">
    <property type="component" value="Chromosome"/>
</dbReference>
<dbReference type="AlphaFoldDB" id="A0A517TYP7"/>
<evidence type="ECO:0000313" key="2">
    <source>
        <dbReference type="Proteomes" id="UP000317909"/>
    </source>
</evidence>